<dbReference type="Pfam" id="PF13930">
    <property type="entry name" value="Endonuclea_NS_2"/>
    <property type="match status" value="1"/>
</dbReference>
<evidence type="ECO:0000259" key="2">
    <source>
        <dbReference type="Pfam" id="PF13930"/>
    </source>
</evidence>
<name>A0A2U0SJR1_9SPHN</name>
<organism evidence="3 4">
    <name type="scientific">Sphingomonas pokkalii</name>
    <dbReference type="NCBI Taxonomy" id="2175090"/>
    <lineage>
        <taxon>Bacteria</taxon>
        <taxon>Pseudomonadati</taxon>
        <taxon>Pseudomonadota</taxon>
        <taxon>Alphaproteobacteria</taxon>
        <taxon>Sphingomonadales</taxon>
        <taxon>Sphingomonadaceae</taxon>
        <taxon>Sphingomonas</taxon>
    </lineage>
</organism>
<gene>
    <name evidence="3" type="ORF">DD559_16565</name>
</gene>
<feature type="region of interest" description="Disordered" evidence="1">
    <location>
        <begin position="38"/>
        <end position="63"/>
    </location>
</feature>
<feature type="domain" description="Type VII secretion system protein EssD-like" evidence="2">
    <location>
        <begin position="11"/>
        <end position="132"/>
    </location>
</feature>
<dbReference type="AlphaFoldDB" id="A0A2U0SJR1"/>
<protein>
    <recommendedName>
        <fullName evidence="2">Type VII secretion system protein EssD-like domain-containing protein</fullName>
    </recommendedName>
</protein>
<reference evidence="3 4" key="1">
    <citation type="submission" date="2018-05" db="EMBL/GenBank/DDBJ databases">
        <title>Description of Sphingomonas pokkalii sp nov, isolated from the rhizosphere of saline tolerant pokkali rice and its draft genome analysis.</title>
        <authorList>
            <person name="Menon R."/>
            <person name="Kumari S."/>
            <person name="Rameshkumar N."/>
        </authorList>
    </citation>
    <scope>NUCLEOTIDE SEQUENCE [LARGE SCALE GENOMIC DNA]</scope>
    <source>
        <strain evidence="3 4">L3B27</strain>
    </source>
</reference>
<dbReference type="Proteomes" id="UP000245890">
    <property type="component" value="Unassembled WGS sequence"/>
</dbReference>
<evidence type="ECO:0000313" key="4">
    <source>
        <dbReference type="Proteomes" id="UP000245890"/>
    </source>
</evidence>
<accession>A0A2U0SJR1</accession>
<evidence type="ECO:0000256" key="1">
    <source>
        <dbReference type="SAM" id="MobiDB-lite"/>
    </source>
</evidence>
<proteinExistence type="predicted"/>
<sequence length="151" mass="17086">MRNPGEGSWRHVSRNGYDYAIDERGRTRRVSGELVLAASQPRSKTLQRSAGGADRLPKDDGGHYIAPRFNGPKEAFNHFAQDANVNRGRYRMMEDEWAREKRAGHQVTVMIVPHFRATSQRPATIDVVYTVDGDVRSVKLPNERGGHHHGR</sequence>
<dbReference type="OrthoDB" id="7182479at2"/>
<dbReference type="InterPro" id="IPR044927">
    <property type="entry name" value="Endonuclea_NS_2"/>
</dbReference>
<comment type="caution">
    <text evidence="3">The sequence shown here is derived from an EMBL/GenBank/DDBJ whole genome shotgun (WGS) entry which is preliminary data.</text>
</comment>
<dbReference type="EMBL" id="QENQ01000001">
    <property type="protein sequence ID" value="PVX31596.1"/>
    <property type="molecule type" value="Genomic_DNA"/>
</dbReference>
<keyword evidence="4" id="KW-1185">Reference proteome</keyword>
<evidence type="ECO:0000313" key="3">
    <source>
        <dbReference type="EMBL" id="PVX31596.1"/>
    </source>
</evidence>